<feature type="region of interest" description="Disordered" evidence="5">
    <location>
        <begin position="306"/>
        <end position="457"/>
    </location>
</feature>
<protein>
    <submittedName>
        <fullName evidence="9">ABC transmembrane type-1 domain-containing protein</fullName>
    </submittedName>
</protein>
<feature type="region of interest" description="Disordered" evidence="5">
    <location>
        <begin position="269"/>
        <end position="294"/>
    </location>
</feature>
<dbReference type="AlphaFoldDB" id="A0A914YB79"/>
<feature type="region of interest" description="Disordered" evidence="5">
    <location>
        <begin position="1"/>
        <end position="167"/>
    </location>
</feature>
<dbReference type="GO" id="GO:0005743">
    <property type="term" value="C:mitochondrial inner membrane"/>
    <property type="evidence" value="ECO:0007669"/>
    <property type="project" value="TreeGrafter"/>
</dbReference>
<feature type="compositionally biased region" description="Low complexity" evidence="5">
    <location>
        <begin position="54"/>
        <end position="86"/>
    </location>
</feature>
<feature type="compositionally biased region" description="Basic and acidic residues" evidence="5">
    <location>
        <begin position="1"/>
        <end position="10"/>
    </location>
</feature>
<dbReference type="InterPro" id="IPR039421">
    <property type="entry name" value="Type_1_exporter"/>
</dbReference>
<dbReference type="WBParaSite" id="PSU_v2.g16017.t1">
    <property type="protein sequence ID" value="PSU_v2.g16017.t1"/>
    <property type="gene ID" value="PSU_v2.g16017"/>
</dbReference>
<feature type="compositionally biased region" description="Basic and acidic residues" evidence="5">
    <location>
        <begin position="283"/>
        <end position="294"/>
    </location>
</feature>
<dbReference type="PANTHER" id="PTHR43394">
    <property type="entry name" value="ATP-DEPENDENT PERMEASE MDL1, MITOCHONDRIAL"/>
    <property type="match status" value="1"/>
</dbReference>
<keyword evidence="8" id="KW-1185">Reference proteome</keyword>
<feature type="compositionally biased region" description="Basic and acidic residues" evidence="5">
    <location>
        <begin position="341"/>
        <end position="360"/>
    </location>
</feature>
<feature type="compositionally biased region" description="Basic and acidic residues" evidence="5">
    <location>
        <begin position="377"/>
        <end position="394"/>
    </location>
</feature>
<dbReference type="GO" id="GO:0090374">
    <property type="term" value="P:oligopeptide export from mitochondrion"/>
    <property type="evidence" value="ECO:0007669"/>
    <property type="project" value="TreeGrafter"/>
</dbReference>
<feature type="region of interest" description="Disordered" evidence="5">
    <location>
        <begin position="186"/>
        <end position="238"/>
    </location>
</feature>
<keyword evidence="2 6" id="KW-0812">Transmembrane</keyword>
<evidence type="ECO:0000256" key="4">
    <source>
        <dbReference type="ARBA" id="ARBA00023136"/>
    </source>
</evidence>
<feature type="transmembrane region" description="Helical" evidence="6">
    <location>
        <begin position="837"/>
        <end position="856"/>
    </location>
</feature>
<proteinExistence type="predicted"/>
<evidence type="ECO:0000313" key="8">
    <source>
        <dbReference type="Proteomes" id="UP000887577"/>
    </source>
</evidence>
<feature type="compositionally biased region" description="Polar residues" evidence="5">
    <location>
        <begin position="199"/>
        <end position="208"/>
    </location>
</feature>
<feature type="transmembrane region" description="Helical" evidence="6">
    <location>
        <begin position="645"/>
        <end position="673"/>
    </location>
</feature>
<dbReference type="CDD" id="cd18577">
    <property type="entry name" value="ABC_6TM_Pgp_ABCB1_D1_like"/>
    <property type="match status" value="1"/>
</dbReference>
<accession>A0A914YB79</accession>
<dbReference type="InterPro" id="IPR011527">
    <property type="entry name" value="ABC1_TM_dom"/>
</dbReference>
<evidence type="ECO:0000256" key="2">
    <source>
        <dbReference type="ARBA" id="ARBA00022692"/>
    </source>
</evidence>
<feature type="compositionally biased region" description="Basic and acidic residues" evidence="5">
    <location>
        <begin position="430"/>
        <end position="445"/>
    </location>
</feature>
<feature type="compositionally biased region" description="Acidic residues" evidence="5">
    <location>
        <begin position="93"/>
        <end position="102"/>
    </location>
</feature>
<feature type="compositionally biased region" description="Basic and acidic residues" evidence="5">
    <location>
        <begin position="24"/>
        <end position="51"/>
    </location>
</feature>
<dbReference type="GO" id="GO:0015421">
    <property type="term" value="F:ABC-type oligopeptide transporter activity"/>
    <property type="evidence" value="ECO:0007669"/>
    <property type="project" value="TreeGrafter"/>
</dbReference>
<evidence type="ECO:0000256" key="1">
    <source>
        <dbReference type="ARBA" id="ARBA00004141"/>
    </source>
</evidence>
<evidence type="ECO:0000313" key="9">
    <source>
        <dbReference type="WBParaSite" id="PSU_v2.g16017.t1"/>
    </source>
</evidence>
<feature type="compositionally biased region" description="Low complexity" evidence="5">
    <location>
        <begin position="211"/>
        <end position="227"/>
    </location>
</feature>
<keyword evidence="3 6" id="KW-1133">Transmembrane helix</keyword>
<feature type="compositionally biased region" description="Low complexity" evidence="5">
    <location>
        <begin position="408"/>
        <end position="417"/>
    </location>
</feature>
<evidence type="ECO:0000256" key="3">
    <source>
        <dbReference type="ARBA" id="ARBA00022989"/>
    </source>
</evidence>
<dbReference type="Proteomes" id="UP000887577">
    <property type="component" value="Unplaced"/>
</dbReference>
<dbReference type="PROSITE" id="PS50929">
    <property type="entry name" value="ABC_TM1F"/>
    <property type="match status" value="1"/>
</dbReference>
<feature type="transmembrane region" description="Helical" evidence="6">
    <location>
        <begin position="601"/>
        <end position="625"/>
    </location>
</feature>
<evidence type="ECO:0000256" key="6">
    <source>
        <dbReference type="SAM" id="Phobius"/>
    </source>
</evidence>
<dbReference type="InterPro" id="IPR036640">
    <property type="entry name" value="ABC1_TM_sf"/>
</dbReference>
<dbReference type="SUPFAM" id="SSF90123">
    <property type="entry name" value="ABC transporter transmembrane region"/>
    <property type="match status" value="1"/>
</dbReference>
<dbReference type="GO" id="GO:0005524">
    <property type="term" value="F:ATP binding"/>
    <property type="evidence" value="ECO:0007669"/>
    <property type="project" value="InterPro"/>
</dbReference>
<comment type="subcellular location">
    <subcellularLocation>
        <location evidence="1">Membrane</location>
        <topology evidence="1">Multi-pass membrane protein</topology>
    </subcellularLocation>
</comment>
<dbReference type="Pfam" id="PF00664">
    <property type="entry name" value="ABC_membrane"/>
    <property type="match status" value="2"/>
</dbReference>
<evidence type="ECO:0000256" key="5">
    <source>
        <dbReference type="SAM" id="MobiDB-lite"/>
    </source>
</evidence>
<dbReference type="Gene3D" id="1.20.1560.10">
    <property type="entry name" value="ABC transporter type 1, transmembrane domain"/>
    <property type="match status" value="2"/>
</dbReference>
<feature type="compositionally biased region" description="Basic and acidic residues" evidence="5">
    <location>
        <begin position="228"/>
        <end position="238"/>
    </location>
</feature>
<feature type="domain" description="ABC transmembrane type-1" evidence="7">
    <location>
        <begin position="604"/>
        <end position="865"/>
    </location>
</feature>
<feature type="transmembrane region" description="Helical" evidence="6">
    <location>
        <begin position="801"/>
        <end position="825"/>
    </location>
</feature>
<evidence type="ECO:0000259" key="7">
    <source>
        <dbReference type="PROSITE" id="PS50929"/>
    </source>
</evidence>
<organism evidence="8 9">
    <name type="scientific">Panagrolaimus superbus</name>
    <dbReference type="NCBI Taxonomy" id="310955"/>
    <lineage>
        <taxon>Eukaryota</taxon>
        <taxon>Metazoa</taxon>
        <taxon>Ecdysozoa</taxon>
        <taxon>Nematoda</taxon>
        <taxon>Chromadorea</taxon>
        <taxon>Rhabditida</taxon>
        <taxon>Tylenchina</taxon>
        <taxon>Panagrolaimomorpha</taxon>
        <taxon>Panagrolaimoidea</taxon>
        <taxon>Panagrolaimidae</taxon>
        <taxon>Panagrolaimus</taxon>
    </lineage>
</organism>
<name>A0A914YB79_9BILA</name>
<reference evidence="9" key="1">
    <citation type="submission" date="2022-11" db="UniProtKB">
        <authorList>
            <consortium name="WormBaseParasite"/>
        </authorList>
    </citation>
    <scope>IDENTIFICATION</scope>
</reference>
<keyword evidence="4 6" id="KW-0472">Membrane</keyword>
<sequence length="865" mass="96671">MDSESKEEGSGRFTSDSSPEEWEDISRENIDAEAKKDVLNIKADQKSDKPITDNSVQSKSNSSNVNKSDSSSDQNSDNSSKSSSVSEAAINSDEVDIIESEEVQTNQLDASAQGFDPESVHHMHDGSDDESAAEFHPHPKPKLHVLTKPIDNTEVETDSVDTPRPEEIMKITDKMVLGFDREAYKRRKDDKIIEEEEVSSSTGGNNSPVIAADAKVDSSSESDSSNNNKEDAKDKIGISKEAECILSGTIKIEKIIDKPYEVEDVLEIIDETHESDGNPVESEEIKNQLKSEAKEMQDSIHLKILEVREKENVENDEQENENKKVVDANVQPPLSSSDAKIVVKREDHESTTDESDKSESSESDDDSESNKSGEAADNERKKDKNINIKKEQQKDFVLGLPLPLPLHQQQQQQQQQQKKAESDDSEDEDKIGIETAARKRLDLREKRKRRETTSPRPQDLIEAFKFANFQTRQKLDKQQSLETPMAIKVPPPTPSEGFESVKLKAPPEFAAPGPEVFHEVPIDVVDEKRHIAFDIDDITESIKKRINDDDDEEYNHPYEKSRLEKFVNYLLCRKDLVDQKLTEKPVKFWDLFKYGNRGDTILVIFGLLLAAICGICQPLFAILSGRLANVLLLSDIDDPEFFSEGTQACILFVVIGAFLVVIAFAQFLCFNIACTRITRRIRNAYLLSILRQNPAWFEKNHSGALNTKLNDNIERIYEGIGDKLGLLTRNMVQYVTGIIVALFKISKASRDEMKVYGQAGCIAEEAVTAYRTVAAFNAQETEVNRYRSELENGVKSGVRKALYTGALSGVLLALVMIFMGTALLYGTFLHSIGVIKTPGDVFIVLMAIMSGAYHLGNASPHLMNS</sequence>